<evidence type="ECO:0000256" key="1">
    <source>
        <dbReference type="ARBA" id="ARBA00004141"/>
    </source>
</evidence>
<evidence type="ECO:0000259" key="12">
    <source>
        <dbReference type="PROSITE" id="PS50262"/>
    </source>
</evidence>
<dbReference type="Proteomes" id="UP000002279">
    <property type="component" value="Unplaced"/>
</dbReference>
<dbReference type="OMA" id="FFCELSA"/>
<dbReference type="GO" id="GO:0004984">
    <property type="term" value="F:olfactory receptor activity"/>
    <property type="evidence" value="ECO:0000318"/>
    <property type="project" value="GO_Central"/>
</dbReference>
<evidence type="ECO:0000256" key="2">
    <source>
        <dbReference type="ARBA" id="ARBA00022606"/>
    </source>
</evidence>
<dbReference type="Pfam" id="PF13853">
    <property type="entry name" value="7tm_4"/>
    <property type="match status" value="1"/>
</dbReference>
<dbReference type="CDD" id="cd15918">
    <property type="entry name" value="7tmA_OR1_7-like"/>
    <property type="match status" value="1"/>
</dbReference>
<protein>
    <recommendedName>
        <fullName evidence="11">Olfactory receptor</fullName>
    </recommendedName>
</protein>
<evidence type="ECO:0000256" key="6">
    <source>
        <dbReference type="ARBA" id="ARBA00023040"/>
    </source>
</evidence>
<keyword evidence="11" id="KW-1003">Cell membrane</keyword>
<dbReference type="GO" id="GO:0005886">
    <property type="term" value="C:plasma membrane"/>
    <property type="evidence" value="ECO:0000318"/>
    <property type="project" value="GO_Central"/>
</dbReference>
<dbReference type="FunCoup" id="F7DFA9">
    <property type="interactions" value="199"/>
</dbReference>
<keyword evidence="5 11" id="KW-1133">Transmembrane helix</keyword>
<evidence type="ECO:0000256" key="5">
    <source>
        <dbReference type="ARBA" id="ARBA00022989"/>
    </source>
</evidence>
<organism evidence="13 14">
    <name type="scientific">Ornithorhynchus anatinus</name>
    <name type="common">Duckbill platypus</name>
    <dbReference type="NCBI Taxonomy" id="9258"/>
    <lineage>
        <taxon>Eukaryota</taxon>
        <taxon>Metazoa</taxon>
        <taxon>Chordata</taxon>
        <taxon>Craniata</taxon>
        <taxon>Vertebrata</taxon>
        <taxon>Euteleostomi</taxon>
        <taxon>Mammalia</taxon>
        <taxon>Monotremata</taxon>
        <taxon>Ornithorhynchidae</taxon>
        <taxon>Ornithorhynchus</taxon>
    </lineage>
</organism>
<feature type="transmembrane region" description="Helical" evidence="11">
    <location>
        <begin position="100"/>
        <end position="119"/>
    </location>
</feature>
<sequence>TGKNQSYITEFILLGLPTPPGQQELCYMLFLALYLVTIGGNLLIILAIGTDSHLHSPMYFFLANLSCADICFSSTTVPKMLANMQTHNLVISYTGCLSQIYFFLFFGDLDNFLLAVMAYDRYVAICQPLSYVTTMSPRLSALMVVTCWVLTAVHALVHTLLVARLSFCTNRVVPHFFCDLSTLLHLSCSDASVNKLVIITVGGVVVVGPFLAVLISYAHIFCAVLRVPSVRGLRRAISTCGSHLAVVSLFYGTVIGLYLSPSPSHSAERGSVVAVLYTVVTPLLNPFIYSLRNRDLLQALCRTLSLFCRRKTRW</sequence>
<evidence type="ECO:0000256" key="7">
    <source>
        <dbReference type="ARBA" id="ARBA00023136"/>
    </source>
</evidence>
<evidence type="ECO:0000256" key="9">
    <source>
        <dbReference type="ARBA" id="ARBA00023224"/>
    </source>
</evidence>
<evidence type="ECO:0000313" key="14">
    <source>
        <dbReference type="Proteomes" id="UP000002279"/>
    </source>
</evidence>
<dbReference type="Gene3D" id="1.20.1070.10">
    <property type="entry name" value="Rhodopsin 7-helix transmembrane proteins"/>
    <property type="match status" value="1"/>
</dbReference>
<dbReference type="GO" id="GO:0004930">
    <property type="term" value="F:G protein-coupled receptor activity"/>
    <property type="evidence" value="ECO:0007669"/>
    <property type="project" value="UniProtKB-KW"/>
</dbReference>
<keyword evidence="9 10" id="KW-0807">Transducer</keyword>
<dbReference type="AlphaFoldDB" id="F7DFA9"/>
<dbReference type="PROSITE" id="PS00237">
    <property type="entry name" value="G_PROTEIN_RECEP_F1_1"/>
    <property type="match status" value="1"/>
</dbReference>
<feature type="domain" description="G-protein coupled receptors family 1 profile" evidence="12">
    <location>
        <begin position="40"/>
        <end position="289"/>
    </location>
</feature>
<dbReference type="Ensembl" id="ENSOANT00000021112.3">
    <property type="protein sequence ID" value="ENSOANP00000021109.3"/>
    <property type="gene ID" value="ENSOANG00000013376.3"/>
</dbReference>
<feature type="transmembrane region" description="Helical" evidence="11">
    <location>
        <begin position="27"/>
        <end position="48"/>
    </location>
</feature>
<feature type="transmembrane region" description="Helical" evidence="11">
    <location>
        <begin position="139"/>
        <end position="157"/>
    </location>
</feature>
<dbReference type="InterPro" id="IPR000725">
    <property type="entry name" value="Olfact_rcpt"/>
</dbReference>
<keyword evidence="14" id="KW-1185">Reference proteome</keyword>
<keyword evidence="4 11" id="KW-0552">Olfaction</keyword>
<name>F7DFA9_ORNAN</name>
<proteinExistence type="inferred from homology"/>
<comment type="similarity">
    <text evidence="10">Belongs to the G-protein coupled receptor 1 family.</text>
</comment>
<keyword evidence="3 10" id="KW-0812">Transmembrane</keyword>
<evidence type="ECO:0000256" key="11">
    <source>
        <dbReference type="RuleBase" id="RU363047"/>
    </source>
</evidence>
<comment type="subcellular location">
    <subcellularLocation>
        <location evidence="11">Cell membrane</location>
        <topology evidence="11">Multi-pass membrane protein</topology>
    </subcellularLocation>
    <subcellularLocation>
        <location evidence="1">Membrane</location>
        <topology evidence="1">Multi-pass membrane protein</topology>
    </subcellularLocation>
</comment>
<feature type="transmembrane region" description="Helical" evidence="11">
    <location>
        <begin position="271"/>
        <end position="289"/>
    </location>
</feature>
<dbReference type="GeneTree" id="ENSGT00940000162852"/>
<evidence type="ECO:0000256" key="10">
    <source>
        <dbReference type="RuleBase" id="RU000688"/>
    </source>
</evidence>
<dbReference type="FunFam" id="1.20.1070.10:FF:000009">
    <property type="entry name" value="Olfactory receptor"/>
    <property type="match status" value="1"/>
</dbReference>
<evidence type="ECO:0000256" key="3">
    <source>
        <dbReference type="ARBA" id="ARBA00022692"/>
    </source>
</evidence>
<keyword evidence="8 10" id="KW-0675">Receptor</keyword>
<keyword evidence="7 11" id="KW-0472">Membrane</keyword>
<accession>F7DFA9</accession>
<evidence type="ECO:0000256" key="8">
    <source>
        <dbReference type="ARBA" id="ARBA00023170"/>
    </source>
</evidence>
<dbReference type="InParanoid" id="F7DFA9"/>
<reference evidence="13" key="2">
    <citation type="submission" date="2025-09" db="UniProtKB">
        <authorList>
            <consortium name="Ensembl"/>
        </authorList>
    </citation>
    <scope>IDENTIFICATION</scope>
    <source>
        <strain evidence="13">Glennie</strain>
    </source>
</reference>
<evidence type="ECO:0000313" key="13">
    <source>
        <dbReference type="Ensembl" id="ENSOANP00000021109.3"/>
    </source>
</evidence>
<dbReference type="HOGENOM" id="CLU_2837918_0_0_1"/>
<dbReference type="InterPro" id="IPR000276">
    <property type="entry name" value="GPCR_Rhodpsn"/>
</dbReference>
<dbReference type="SUPFAM" id="SSF81321">
    <property type="entry name" value="Family A G protein-coupled receptor-like"/>
    <property type="match status" value="1"/>
</dbReference>
<dbReference type="PRINTS" id="PR00237">
    <property type="entry name" value="GPCRRHODOPSN"/>
</dbReference>
<dbReference type="PROSITE" id="PS50262">
    <property type="entry name" value="G_PROTEIN_RECEP_F1_2"/>
    <property type="match status" value="1"/>
</dbReference>
<evidence type="ECO:0000256" key="4">
    <source>
        <dbReference type="ARBA" id="ARBA00022725"/>
    </source>
</evidence>
<reference evidence="13" key="1">
    <citation type="submission" date="2025-08" db="UniProtKB">
        <authorList>
            <consortium name="Ensembl"/>
        </authorList>
    </citation>
    <scope>IDENTIFICATION</scope>
    <source>
        <strain evidence="13">Glennie</strain>
    </source>
</reference>
<dbReference type="PANTHER" id="PTHR48001">
    <property type="entry name" value="OLFACTORY RECEPTOR"/>
    <property type="match status" value="1"/>
</dbReference>
<keyword evidence="6 10" id="KW-0297">G-protein coupled receptor</keyword>
<feature type="transmembrane region" description="Helical" evidence="11">
    <location>
        <begin position="236"/>
        <end position="259"/>
    </location>
</feature>
<dbReference type="PRINTS" id="PR00245">
    <property type="entry name" value="OLFACTORYR"/>
</dbReference>
<dbReference type="GO" id="GO:0007165">
    <property type="term" value="P:signal transduction"/>
    <property type="evidence" value="ECO:0000318"/>
    <property type="project" value="GO_Central"/>
</dbReference>
<feature type="transmembrane region" description="Helical" evidence="11">
    <location>
        <begin position="196"/>
        <end position="224"/>
    </location>
</feature>
<keyword evidence="2 11" id="KW-0716">Sensory transduction</keyword>
<dbReference type="InterPro" id="IPR017452">
    <property type="entry name" value="GPCR_Rhodpsn_7TM"/>
</dbReference>